<evidence type="ECO:0000256" key="1">
    <source>
        <dbReference type="ARBA" id="ARBA00000124"/>
    </source>
</evidence>
<dbReference type="Gene3D" id="2.60.120.200">
    <property type="match status" value="1"/>
</dbReference>
<dbReference type="InterPro" id="IPR000757">
    <property type="entry name" value="Beta-glucanase-like"/>
</dbReference>
<feature type="domain" description="GH16" evidence="13">
    <location>
        <begin position="77"/>
        <end position="317"/>
    </location>
</feature>
<dbReference type="AlphaFoldDB" id="A0A0U5HJZ3"/>
<keyword evidence="12" id="KW-1133">Transmembrane helix</keyword>
<evidence type="ECO:0000256" key="5">
    <source>
        <dbReference type="ARBA" id="ARBA00022475"/>
    </source>
</evidence>
<comment type="subcellular location">
    <subcellularLocation>
        <location evidence="2">Cell membrane</location>
        <topology evidence="2">Lipid-anchor</topology>
        <topology evidence="2">GPI-anchor</topology>
    </subcellularLocation>
</comment>
<gene>
    <name evidence="14" type="ORF">ASPCAL08542</name>
</gene>
<dbReference type="Proteomes" id="UP000054771">
    <property type="component" value="Unassembled WGS sequence"/>
</dbReference>
<dbReference type="CDD" id="cd02181">
    <property type="entry name" value="GH16_fungal_Lam16A_glucanase"/>
    <property type="match status" value="1"/>
</dbReference>
<evidence type="ECO:0000256" key="9">
    <source>
        <dbReference type="ARBA" id="ARBA00023136"/>
    </source>
</evidence>
<comment type="similarity">
    <text evidence="3">Belongs to the glycosyl hydrolase 16 family.</text>
</comment>
<evidence type="ECO:0000256" key="3">
    <source>
        <dbReference type="ARBA" id="ARBA00006865"/>
    </source>
</evidence>
<dbReference type="SUPFAM" id="SSF49899">
    <property type="entry name" value="Concanavalin A-like lectins/glucanases"/>
    <property type="match status" value="1"/>
</dbReference>
<keyword evidence="8" id="KW-0136">Cellulose degradation</keyword>
<protein>
    <recommendedName>
        <fullName evidence="4">endo-1,3(4)-beta-glucanase</fullName>
        <ecNumber evidence="4">3.2.1.6</ecNumber>
    </recommendedName>
</protein>
<dbReference type="PANTHER" id="PTHR10963:SF42">
    <property type="entry name" value="PUTATIVE (AFU_ORTHOLOGUE AFUA_5G02280)-RELATED"/>
    <property type="match status" value="1"/>
</dbReference>
<dbReference type="OMA" id="TEAYWEF"/>
<evidence type="ECO:0000256" key="11">
    <source>
        <dbReference type="ARBA" id="ARBA00023295"/>
    </source>
</evidence>
<dbReference type="Pfam" id="PF26113">
    <property type="entry name" value="GH16_XgeA"/>
    <property type="match status" value="1"/>
</dbReference>
<dbReference type="PROSITE" id="PS51762">
    <property type="entry name" value="GH16_2"/>
    <property type="match status" value="1"/>
</dbReference>
<reference evidence="15" key="1">
    <citation type="journal article" date="2016" name="Genome Announc.">
        <title>Draft genome sequences of fungus Aspergillus calidoustus.</title>
        <authorList>
            <person name="Horn F."/>
            <person name="Linde J."/>
            <person name="Mattern D.J."/>
            <person name="Walther G."/>
            <person name="Guthke R."/>
            <person name="Scherlach K."/>
            <person name="Martin K."/>
            <person name="Brakhage A.A."/>
            <person name="Petzke L."/>
            <person name="Valiante V."/>
        </authorList>
    </citation>
    <scope>NUCLEOTIDE SEQUENCE [LARGE SCALE GENOMIC DNA]</scope>
    <source>
        <strain evidence="15">SF006504</strain>
    </source>
</reference>
<evidence type="ECO:0000256" key="10">
    <source>
        <dbReference type="ARBA" id="ARBA00023288"/>
    </source>
</evidence>
<accession>A0A0U5HJZ3</accession>
<keyword evidence="9 12" id="KW-0472">Membrane</keyword>
<keyword evidence="5" id="KW-1003">Cell membrane</keyword>
<comment type="catalytic activity">
    <reaction evidence="1">
        <text>Endohydrolysis of (1-&gt;3)- or (1-&gt;4)-linkages in beta-D-glucans when the glucose residue whose reducing group is involved in the linkage to be hydrolyzed is itself substituted at C-3.</text>
        <dbReference type="EC" id="3.2.1.6"/>
    </reaction>
</comment>
<evidence type="ECO:0000256" key="8">
    <source>
        <dbReference type="ARBA" id="ARBA00023001"/>
    </source>
</evidence>
<keyword evidence="6" id="KW-0325">Glycoprotein</keyword>
<keyword evidence="11" id="KW-0326">Glycosidase</keyword>
<dbReference type="OrthoDB" id="192832at2759"/>
<keyword evidence="12" id="KW-0812">Transmembrane</keyword>
<keyword evidence="7" id="KW-0378">Hydrolase</keyword>
<evidence type="ECO:0000256" key="12">
    <source>
        <dbReference type="SAM" id="Phobius"/>
    </source>
</evidence>
<dbReference type="GO" id="GO:0030245">
    <property type="term" value="P:cellulose catabolic process"/>
    <property type="evidence" value="ECO:0007669"/>
    <property type="project" value="UniProtKB-KW"/>
</dbReference>
<dbReference type="InterPro" id="IPR013320">
    <property type="entry name" value="ConA-like_dom_sf"/>
</dbReference>
<dbReference type="InterPro" id="IPR050546">
    <property type="entry name" value="Glycosyl_Hydrlase_16"/>
</dbReference>
<dbReference type="GO" id="GO:0098552">
    <property type="term" value="C:side of membrane"/>
    <property type="evidence" value="ECO:0007669"/>
    <property type="project" value="UniProtKB-KW"/>
</dbReference>
<evidence type="ECO:0000256" key="7">
    <source>
        <dbReference type="ARBA" id="ARBA00022801"/>
    </source>
</evidence>
<keyword evidence="6" id="KW-0336">GPI-anchor</keyword>
<dbReference type="FunFam" id="2.60.120.200:FF:000114">
    <property type="entry name" value="Probable endo-1,3(4)-beta-glucanase NFIA_089530"/>
    <property type="match status" value="1"/>
</dbReference>
<dbReference type="STRING" id="454130.A0A0U5HJZ3"/>
<keyword evidence="8" id="KW-0624">Polysaccharide degradation</keyword>
<evidence type="ECO:0000256" key="6">
    <source>
        <dbReference type="ARBA" id="ARBA00022622"/>
    </source>
</evidence>
<dbReference type="PANTHER" id="PTHR10963">
    <property type="entry name" value="GLYCOSYL HYDROLASE-RELATED"/>
    <property type="match status" value="1"/>
</dbReference>
<evidence type="ECO:0000313" key="14">
    <source>
        <dbReference type="EMBL" id="CEN61896.1"/>
    </source>
</evidence>
<sequence>MIETTATLAKDDTLRPESEPLVTHIHSPSQEDREHLPWYNPHGWSLRTKLLVGIFCIAAIIAIIVGAVEGSKTRRYPDYSPLRYRLVDRYNGEKFFERFGYFSDEDPTSGFVRYVNQSTALAQNLTYATPESAILRVDSTTPNTTDGRNSVRIESKATYDDGLFIFDILHTPYGCGTWPALWLTDGSNWPFNGEIDVLEATNNGTDGNAVTLHTRPGCSMDVRRKETGDAIYTTCDNSTNGNAGCGVKGPSLSYGAEMNANGGGIYALEIRSAGIRAWFFPRDSIPPDLTNESTAPDPSTWGTALADFPNTSCDIPSHFRNQSIIANIDLCGDYGGRDDVYTDQFSCPGNCTDFVARYPENFTQAYWEFGGFWVYSSE</sequence>
<dbReference type="EMBL" id="CDMC01000006">
    <property type="protein sequence ID" value="CEN61896.1"/>
    <property type="molecule type" value="Genomic_DNA"/>
</dbReference>
<dbReference type="GO" id="GO:0052861">
    <property type="term" value="F:endo-1,3(4)-beta-glucanase activity"/>
    <property type="evidence" value="ECO:0007669"/>
    <property type="project" value="UniProtKB-EC"/>
</dbReference>
<dbReference type="EC" id="3.2.1.6" evidence="4"/>
<evidence type="ECO:0000259" key="13">
    <source>
        <dbReference type="PROSITE" id="PS51762"/>
    </source>
</evidence>
<keyword evidence="8" id="KW-0119">Carbohydrate metabolism</keyword>
<keyword evidence="15" id="KW-1185">Reference proteome</keyword>
<evidence type="ECO:0000313" key="15">
    <source>
        <dbReference type="Proteomes" id="UP000054771"/>
    </source>
</evidence>
<organism evidence="14 15">
    <name type="scientific">Aspergillus calidoustus</name>
    <dbReference type="NCBI Taxonomy" id="454130"/>
    <lineage>
        <taxon>Eukaryota</taxon>
        <taxon>Fungi</taxon>
        <taxon>Dikarya</taxon>
        <taxon>Ascomycota</taxon>
        <taxon>Pezizomycotina</taxon>
        <taxon>Eurotiomycetes</taxon>
        <taxon>Eurotiomycetidae</taxon>
        <taxon>Eurotiales</taxon>
        <taxon>Aspergillaceae</taxon>
        <taxon>Aspergillus</taxon>
        <taxon>Aspergillus subgen. Nidulantes</taxon>
    </lineage>
</organism>
<proteinExistence type="inferred from homology"/>
<feature type="transmembrane region" description="Helical" evidence="12">
    <location>
        <begin position="50"/>
        <end position="68"/>
    </location>
</feature>
<name>A0A0U5HJZ3_ASPCI</name>
<keyword evidence="10" id="KW-0449">Lipoprotein</keyword>
<evidence type="ECO:0000256" key="2">
    <source>
        <dbReference type="ARBA" id="ARBA00004609"/>
    </source>
</evidence>
<dbReference type="GO" id="GO:0005886">
    <property type="term" value="C:plasma membrane"/>
    <property type="evidence" value="ECO:0007669"/>
    <property type="project" value="UniProtKB-SubCell"/>
</dbReference>
<evidence type="ECO:0000256" key="4">
    <source>
        <dbReference type="ARBA" id="ARBA00012599"/>
    </source>
</evidence>